<sequence>MNINIGIIGAINKEIKIFKRIIHHQEIKQIGQFKIYIGKFKKNNIFLIKSGIGKVSASIAATILINTFQINIIINSGSAGSLDPNIKIGDIIIPKKLCYYDVNLISFGYSRGQIPQYPKDFKINKYLYQILIETAKKYEIQFFTGLMITGDSFIRGKDSIEKLKSQFSHAIAVEMESTAIAQVCYQFNIPLIVIKSISDLSDTKATVNFKQNISLASLRSFNLVQLILKNIQLYKSVE</sequence>
<evidence type="ECO:0000259" key="6">
    <source>
        <dbReference type="Pfam" id="PF01048"/>
    </source>
</evidence>
<dbReference type="Proteomes" id="UP000066321">
    <property type="component" value="Chromosome"/>
</dbReference>
<evidence type="ECO:0000256" key="1">
    <source>
        <dbReference type="ARBA" id="ARBA00004945"/>
    </source>
</evidence>
<dbReference type="PANTHER" id="PTHR46832:SF1">
    <property type="entry name" value="5'-METHYLTHIOADENOSINE_S-ADENOSYLHOMOCYSTEINE NUCLEOSIDASE"/>
    <property type="match status" value="1"/>
</dbReference>
<dbReference type="CDD" id="cd09008">
    <property type="entry name" value="MTAN"/>
    <property type="match status" value="1"/>
</dbReference>
<proteinExistence type="predicted"/>
<protein>
    <recommendedName>
        <fullName evidence="2">adenosylhomocysteine nucleosidase</fullName>
        <ecNumber evidence="2">3.2.2.9</ecNumber>
    </recommendedName>
</protein>
<evidence type="ECO:0000256" key="4">
    <source>
        <dbReference type="ARBA" id="ARBA00022801"/>
    </source>
</evidence>
<evidence type="ECO:0000256" key="2">
    <source>
        <dbReference type="ARBA" id="ARBA00011974"/>
    </source>
</evidence>
<evidence type="ECO:0000313" key="7">
    <source>
        <dbReference type="EMBL" id="ALD15170.1"/>
    </source>
</evidence>
<keyword evidence="3" id="KW-0028">Amino-acid biosynthesis</keyword>
<dbReference type="GO" id="GO:0008930">
    <property type="term" value="F:methylthioadenosine nucleosidase activity"/>
    <property type="evidence" value="ECO:0007669"/>
    <property type="project" value="InterPro"/>
</dbReference>
<dbReference type="GO" id="GO:0019284">
    <property type="term" value="P:L-methionine salvage from S-adenosylmethionine"/>
    <property type="evidence" value="ECO:0007669"/>
    <property type="project" value="TreeGrafter"/>
</dbReference>
<dbReference type="GO" id="GO:0009164">
    <property type="term" value="P:nucleoside catabolic process"/>
    <property type="evidence" value="ECO:0007669"/>
    <property type="project" value="InterPro"/>
</dbReference>
<gene>
    <name evidence="7" type="ORF">IX46_01100</name>
</gene>
<dbReference type="AlphaFoldDB" id="A0A0M3RSA9"/>
<dbReference type="GO" id="GO:0019509">
    <property type="term" value="P:L-methionine salvage from methylthioadenosine"/>
    <property type="evidence" value="ECO:0007669"/>
    <property type="project" value="UniProtKB-UniPathway"/>
</dbReference>
<keyword evidence="5" id="KW-0486">Methionine biosynthesis</keyword>
<dbReference type="NCBIfam" id="NF004079">
    <property type="entry name" value="PRK05584.1"/>
    <property type="match status" value="1"/>
</dbReference>
<dbReference type="EMBL" id="CP009253">
    <property type="protein sequence ID" value="ALD15170.1"/>
    <property type="molecule type" value="Genomic_DNA"/>
</dbReference>
<dbReference type="InterPro" id="IPR035994">
    <property type="entry name" value="Nucleoside_phosphorylase_sf"/>
</dbReference>
<comment type="pathway">
    <text evidence="1">Amino-acid biosynthesis; L-methionine biosynthesis via salvage pathway; S-methyl-5-thio-alpha-D-ribose 1-phosphate from S-methyl-5'-thioadenosine (hydrolase route): step 1/2.</text>
</comment>
<dbReference type="InterPro" id="IPR000845">
    <property type="entry name" value="Nucleoside_phosphorylase_d"/>
</dbReference>
<organism evidence="7 8">
    <name type="scientific">Buchnera aphidicola</name>
    <name type="common">Aphis glycines</name>
    <dbReference type="NCBI Taxonomy" id="1265350"/>
    <lineage>
        <taxon>Bacteria</taxon>
        <taxon>Pseudomonadati</taxon>
        <taxon>Pseudomonadota</taxon>
        <taxon>Gammaproteobacteria</taxon>
        <taxon>Enterobacterales</taxon>
        <taxon>Erwiniaceae</taxon>
        <taxon>Buchnera</taxon>
    </lineage>
</organism>
<reference evidence="7 8" key="1">
    <citation type="journal article" date="2015" name="J Genomics">
        <title>Whole Genome Sequence of the Soybean Aphid Endosymbiont Buchnera aphidicola and Genetic Differentiation among Biotype-Specific Strains.</title>
        <authorList>
            <person name="Cassone B.J."/>
            <person name="Wenger J.A."/>
            <person name="Michel A.P."/>
        </authorList>
    </citation>
    <scope>NUCLEOTIDE SEQUENCE [LARGE SCALE GENOMIC DNA]</scope>
    <source>
        <strain evidence="7 8">BAg</strain>
    </source>
</reference>
<dbReference type="EC" id="3.2.2.9" evidence="2"/>
<dbReference type="Pfam" id="PF01048">
    <property type="entry name" value="PNP_UDP_1"/>
    <property type="match status" value="1"/>
</dbReference>
<dbReference type="Gene3D" id="3.40.50.1580">
    <property type="entry name" value="Nucleoside phosphorylase domain"/>
    <property type="match status" value="1"/>
</dbReference>
<dbReference type="GO" id="GO:0008782">
    <property type="term" value="F:adenosylhomocysteine nucleosidase activity"/>
    <property type="evidence" value="ECO:0007669"/>
    <property type="project" value="UniProtKB-EC"/>
</dbReference>
<dbReference type="KEGG" id="baph:IX46_01100"/>
<keyword evidence="4" id="KW-0378">Hydrolase</keyword>
<dbReference type="InterPro" id="IPR010049">
    <property type="entry name" value="MTA_SAH_Nsdase"/>
</dbReference>
<dbReference type="SUPFAM" id="SSF53167">
    <property type="entry name" value="Purine and uridine phosphorylases"/>
    <property type="match status" value="1"/>
</dbReference>
<name>A0A0M3RSA9_9GAMM</name>
<dbReference type="NCBIfam" id="TIGR01704">
    <property type="entry name" value="MTA_SAH-Nsdase"/>
    <property type="match status" value="1"/>
</dbReference>
<evidence type="ECO:0000256" key="3">
    <source>
        <dbReference type="ARBA" id="ARBA00022605"/>
    </source>
</evidence>
<evidence type="ECO:0000313" key="8">
    <source>
        <dbReference type="Proteomes" id="UP000066321"/>
    </source>
</evidence>
<evidence type="ECO:0000256" key="5">
    <source>
        <dbReference type="ARBA" id="ARBA00023167"/>
    </source>
</evidence>
<dbReference type="STRING" id="1265350.IX46_01100"/>
<feature type="domain" description="Nucleoside phosphorylase" evidence="6">
    <location>
        <begin position="5"/>
        <end position="228"/>
    </location>
</feature>
<accession>A0A0M3RSA9</accession>
<dbReference type="PATRIC" id="fig|1265350.3.peg.206"/>
<dbReference type="UniPathway" id="UPA00904">
    <property type="reaction ID" value="UER00871"/>
</dbReference>
<dbReference type="GO" id="GO:0005829">
    <property type="term" value="C:cytosol"/>
    <property type="evidence" value="ECO:0007669"/>
    <property type="project" value="TreeGrafter"/>
</dbReference>
<dbReference type="PANTHER" id="PTHR46832">
    <property type="entry name" value="5'-METHYLTHIOADENOSINE/S-ADENOSYLHOMOCYSTEINE NUCLEOSIDASE"/>
    <property type="match status" value="1"/>
</dbReference>